<evidence type="ECO:0000256" key="2">
    <source>
        <dbReference type="ARBA" id="ARBA00022473"/>
    </source>
</evidence>
<dbReference type="PANTHER" id="PTHR28654:SF1">
    <property type="entry name" value="AXIN INTERACTOR, DORSALIZATION-ASSOCIATED PROTEIN"/>
    <property type="match status" value="1"/>
</dbReference>
<dbReference type="InterPro" id="IPR025939">
    <property type="entry name" value="Aida_C"/>
</dbReference>
<evidence type="ECO:0000313" key="5">
    <source>
        <dbReference type="EMBL" id="KIZ04210.1"/>
    </source>
</evidence>
<feature type="domain" description="C2 Aida-type" evidence="4">
    <location>
        <begin position="203"/>
        <end position="373"/>
    </location>
</feature>
<feature type="region of interest" description="Disordered" evidence="3">
    <location>
        <begin position="313"/>
        <end position="337"/>
    </location>
</feature>
<dbReference type="InterPro" id="IPR035892">
    <property type="entry name" value="C2_domain_sf"/>
</dbReference>
<reference evidence="5 6" key="1">
    <citation type="journal article" date="2013" name="BMC Genomics">
        <title>Reconstruction of the lipid metabolism for the microalga Monoraphidium neglectum from its genome sequence reveals characteristics suitable for biofuel production.</title>
        <authorList>
            <person name="Bogen C."/>
            <person name="Al-Dilaimi A."/>
            <person name="Albersmeier A."/>
            <person name="Wichmann J."/>
            <person name="Grundmann M."/>
            <person name="Rupp O."/>
            <person name="Lauersen K.J."/>
            <person name="Blifernez-Klassen O."/>
            <person name="Kalinowski J."/>
            <person name="Goesmann A."/>
            <person name="Mussgnug J.H."/>
            <person name="Kruse O."/>
        </authorList>
    </citation>
    <scope>NUCLEOTIDE SEQUENCE [LARGE SCALE GENOMIC DNA]</scope>
    <source>
        <strain evidence="5 6">SAG 48.87</strain>
    </source>
</reference>
<dbReference type="Pfam" id="PF08910">
    <property type="entry name" value="Aida_N"/>
    <property type="match status" value="1"/>
</dbReference>
<evidence type="ECO:0000259" key="4">
    <source>
        <dbReference type="PROSITE" id="PS51911"/>
    </source>
</evidence>
<dbReference type="Gene3D" id="1.20.120.360">
    <property type="entry name" value="Axin interactor, dorsalization-associated protein, N-terminal domain"/>
    <property type="match status" value="1"/>
</dbReference>
<keyword evidence="2" id="KW-0217">Developmental protein</keyword>
<dbReference type="SUPFAM" id="SSF109779">
    <property type="entry name" value="Domain from hypothetical 2610208m17rik protein"/>
    <property type="match status" value="1"/>
</dbReference>
<feature type="compositionally biased region" description="Gly residues" evidence="3">
    <location>
        <begin position="75"/>
        <end position="93"/>
    </location>
</feature>
<feature type="region of interest" description="Disordered" evidence="3">
    <location>
        <begin position="72"/>
        <end position="95"/>
    </location>
</feature>
<dbReference type="PROSITE" id="PS51911">
    <property type="entry name" value="C2_AIDA"/>
    <property type="match status" value="1"/>
</dbReference>
<gene>
    <name evidence="5" type="ORF">MNEG_3752</name>
</gene>
<dbReference type="InterPro" id="IPR036818">
    <property type="entry name" value="AIDA_N_sf"/>
</dbReference>
<dbReference type="InterPro" id="IPR023421">
    <property type="entry name" value="AIDA_N"/>
</dbReference>
<name>A0A0D2MNE2_9CHLO</name>
<dbReference type="Proteomes" id="UP000054498">
    <property type="component" value="Unassembled WGS sequence"/>
</dbReference>
<dbReference type="Pfam" id="PF14186">
    <property type="entry name" value="Aida_C2"/>
    <property type="match status" value="1"/>
</dbReference>
<dbReference type="AlphaFoldDB" id="A0A0D2MNE2"/>
<sequence length="375" mass="39673">MEDTRMTWHHKFLEALEYDAWGQVEEAAEAYHRLQVAAAAEHEENVLQLPPQRRAAIGHLARVLQLRLEELRGSTGSGGSSGGSSGGRGGGVQGQKASVGLAGMQSLKAFVTGLIVSDVQLPPTLVPLVGGATPSPGVQLAPWPRRTGLGASGAEEADSASVPEGPDGGWTRASSGGAAAASAMLGTDAFGRGPGAERGTLRPPPEDLAPGEATLSVFIDSWRVKGADSMHDASVAISVRDAAGRLVEAVQETPPPDSVSEQQLRWGATVHLQTLLSRLEGAWAVFFELRHWKPAKKKRSVKAWCQLDSDELGPLLQPQQQPQGHALEGSGDGDGHRRALEVYAKPPQYARGTTAPRLLSSKPLYLQVAIHVTRH</sequence>
<dbReference type="Gene3D" id="2.60.40.150">
    <property type="entry name" value="C2 domain"/>
    <property type="match status" value="1"/>
</dbReference>
<dbReference type="GeneID" id="25736630"/>
<dbReference type="EMBL" id="KK100706">
    <property type="protein sequence ID" value="KIZ04210.1"/>
    <property type="molecule type" value="Genomic_DNA"/>
</dbReference>
<proteinExistence type="inferred from homology"/>
<feature type="compositionally biased region" description="Low complexity" evidence="3">
    <location>
        <begin position="173"/>
        <end position="183"/>
    </location>
</feature>
<accession>A0A0D2MNE2</accession>
<comment type="similarity">
    <text evidence="1">Belongs to the AIDA family.</text>
</comment>
<dbReference type="KEGG" id="mng:MNEG_3752"/>
<feature type="compositionally biased region" description="Low complexity" evidence="3">
    <location>
        <begin position="313"/>
        <end position="324"/>
    </location>
</feature>
<keyword evidence="6" id="KW-1185">Reference proteome</keyword>
<dbReference type="OrthoDB" id="428576at2759"/>
<dbReference type="RefSeq" id="XP_013903229.1">
    <property type="nucleotide sequence ID" value="XM_014047775.1"/>
</dbReference>
<dbReference type="GO" id="GO:0035091">
    <property type="term" value="F:phosphatidylinositol binding"/>
    <property type="evidence" value="ECO:0007669"/>
    <property type="project" value="TreeGrafter"/>
</dbReference>
<dbReference type="GO" id="GO:0016020">
    <property type="term" value="C:membrane"/>
    <property type="evidence" value="ECO:0007669"/>
    <property type="project" value="TreeGrafter"/>
</dbReference>
<feature type="region of interest" description="Disordered" evidence="3">
    <location>
        <begin position="133"/>
        <end position="209"/>
    </location>
</feature>
<protein>
    <recommendedName>
        <fullName evidence="4">C2 Aida-type domain-containing protein</fullName>
    </recommendedName>
</protein>
<evidence type="ECO:0000313" key="6">
    <source>
        <dbReference type="Proteomes" id="UP000054498"/>
    </source>
</evidence>
<evidence type="ECO:0000256" key="1">
    <source>
        <dbReference type="ARBA" id="ARBA00007205"/>
    </source>
</evidence>
<evidence type="ECO:0000256" key="3">
    <source>
        <dbReference type="SAM" id="MobiDB-lite"/>
    </source>
</evidence>
<organism evidence="5 6">
    <name type="scientific">Monoraphidium neglectum</name>
    <dbReference type="NCBI Taxonomy" id="145388"/>
    <lineage>
        <taxon>Eukaryota</taxon>
        <taxon>Viridiplantae</taxon>
        <taxon>Chlorophyta</taxon>
        <taxon>core chlorophytes</taxon>
        <taxon>Chlorophyceae</taxon>
        <taxon>CS clade</taxon>
        <taxon>Sphaeropleales</taxon>
        <taxon>Selenastraceae</taxon>
        <taxon>Monoraphidium</taxon>
    </lineage>
</organism>
<dbReference type="PANTHER" id="PTHR28654">
    <property type="entry name" value="AXIN INTERACTOR, DORSALIZATION-ASSOCIATED PROTEIN"/>
    <property type="match status" value="1"/>
</dbReference>